<dbReference type="InterPro" id="IPR018392">
    <property type="entry name" value="LysM"/>
</dbReference>
<dbReference type="InterPro" id="IPR050570">
    <property type="entry name" value="Cell_wall_metabolism_enzyme"/>
</dbReference>
<dbReference type="InterPro" id="IPR011055">
    <property type="entry name" value="Dup_hybrid_motif"/>
</dbReference>
<feature type="signal peptide" evidence="3">
    <location>
        <begin position="1"/>
        <end position="32"/>
    </location>
</feature>
<reference evidence="5 6" key="1">
    <citation type="submission" date="2022-05" db="EMBL/GenBank/DDBJ databases">
        <authorList>
            <person name="Park J.-S."/>
        </authorList>
    </citation>
    <scope>NUCLEOTIDE SEQUENCE [LARGE SCALE GENOMIC DNA]</scope>
    <source>
        <strain evidence="5 6">2012CJ34-2</strain>
    </source>
</reference>
<dbReference type="EMBL" id="JAMFLX010000005">
    <property type="protein sequence ID" value="MCL6269301.1"/>
    <property type="molecule type" value="Genomic_DNA"/>
</dbReference>
<evidence type="ECO:0000313" key="6">
    <source>
        <dbReference type="Proteomes" id="UP001203338"/>
    </source>
</evidence>
<accession>A0ABT0PDG4</accession>
<feature type="domain" description="LysM" evidence="4">
    <location>
        <begin position="52"/>
        <end position="96"/>
    </location>
</feature>
<feature type="region of interest" description="Disordered" evidence="2">
    <location>
        <begin position="113"/>
        <end position="133"/>
    </location>
</feature>
<feature type="chain" id="PRO_5046584683" evidence="3">
    <location>
        <begin position="33"/>
        <end position="270"/>
    </location>
</feature>
<dbReference type="Gene3D" id="2.70.70.10">
    <property type="entry name" value="Glucose Permease (Domain IIA)"/>
    <property type="match status" value="1"/>
</dbReference>
<gene>
    <name evidence="5" type="ORF">M3P05_05000</name>
</gene>
<evidence type="ECO:0000259" key="4">
    <source>
        <dbReference type="PROSITE" id="PS51782"/>
    </source>
</evidence>
<proteinExistence type="inferred from homology"/>
<evidence type="ECO:0000256" key="3">
    <source>
        <dbReference type="SAM" id="SignalP"/>
    </source>
</evidence>
<keyword evidence="6" id="KW-1185">Reference proteome</keyword>
<organism evidence="5 6">
    <name type="scientific">Parendozoicomonas callyspongiae</name>
    <dbReference type="NCBI Taxonomy" id="2942213"/>
    <lineage>
        <taxon>Bacteria</taxon>
        <taxon>Pseudomonadati</taxon>
        <taxon>Pseudomonadota</taxon>
        <taxon>Gammaproteobacteria</taxon>
        <taxon>Oceanospirillales</taxon>
        <taxon>Endozoicomonadaceae</taxon>
        <taxon>Parendozoicomonas</taxon>
    </lineage>
</organism>
<dbReference type="SMART" id="SM00257">
    <property type="entry name" value="LysM"/>
    <property type="match status" value="1"/>
</dbReference>
<dbReference type="CDD" id="cd00118">
    <property type="entry name" value="LysM"/>
    <property type="match status" value="1"/>
</dbReference>
<dbReference type="CDD" id="cd12797">
    <property type="entry name" value="M23_peptidase"/>
    <property type="match status" value="1"/>
</dbReference>
<dbReference type="PROSITE" id="PS51782">
    <property type="entry name" value="LYSM"/>
    <property type="match status" value="1"/>
</dbReference>
<dbReference type="PANTHER" id="PTHR21666">
    <property type="entry name" value="PEPTIDASE-RELATED"/>
    <property type="match status" value="1"/>
</dbReference>
<dbReference type="Proteomes" id="UP001203338">
    <property type="component" value="Unassembled WGS sequence"/>
</dbReference>
<dbReference type="Pfam" id="PF01476">
    <property type="entry name" value="LysM"/>
    <property type="match status" value="1"/>
</dbReference>
<protein>
    <submittedName>
        <fullName evidence="5">Peptidoglycan DD-metalloendopeptidase family protein</fullName>
    </submittedName>
</protein>
<dbReference type="InterPro" id="IPR036779">
    <property type="entry name" value="LysM_dom_sf"/>
</dbReference>
<name>A0ABT0PDG4_9GAMM</name>
<dbReference type="SUPFAM" id="SSF51261">
    <property type="entry name" value="Duplicated hybrid motif"/>
    <property type="match status" value="1"/>
</dbReference>
<evidence type="ECO:0000256" key="2">
    <source>
        <dbReference type="SAM" id="MobiDB-lite"/>
    </source>
</evidence>
<comment type="caution">
    <text evidence="5">The sequence shown here is derived from an EMBL/GenBank/DDBJ whole genome shotgun (WGS) entry which is preliminary data.</text>
</comment>
<feature type="compositionally biased region" description="Polar residues" evidence="2">
    <location>
        <begin position="117"/>
        <end position="126"/>
    </location>
</feature>
<dbReference type="RefSeq" id="WP_249698278.1">
    <property type="nucleotide sequence ID" value="NZ_JAMFLX010000005.1"/>
</dbReference>
<evidence type="ECO:0000256" key="1">
    <source>
        <dbReference type="ARBA" id="ARBA00038420"/>
    </source>
</evidence>
<dbReference type="PANTHER" id="PTHR21666:SF263">
    <property type="entry name" value="MUREIN HYDROLASE ACTIVATOR NLPD"/>
    <property type="match status" value="1"/>
</dbReference>
<dbReference type="Gene3D" id="3.10.350.10">
    <property type="entry name" value="LysM domain"/>
    <property type="match status" value="1"/>
</dbReference>
<dbReference type="PROSITE" id="PS51257">
    <property type="entry name" value="PROKAR_LIPOPROTEIN"/>
    <property type="match status" value="1"/>
</dbReference>
<dbReference type="InterPro" id="IPR016047">
    <property type="entry name" value="M23ase_b-sheet_dom"/>
</dbReference>
<comment type="similarity">
    <text evidence="1">Belongs to the E.coli NlpD/Haemophilus LppB family.</text>
</comment>
<keyword evidence="3" id="KW-0732">Signal</keyword>
<sequence length="270" mass="28982">MKRLTGQCVFHLSVCSKIIGASVLALVLSACSSTPSDIPVSSRTRPKTVTWGAHTVKSGETLYEIAYSYGQDFHRLAAVNGLRAPYTIYPGQKLKLGGKSKYSSILVKPSTPKKVAASSQRPSTGVKSAPYKKRPVAKKSSQAAVARKVSWQWPASGKVISRFSSSERTYKGVAIGGRIGEPVVATSAGEVVYSGGGLTGYGNLLIIKHNASYLSAYAHNKVLLVREGDRVKAGQKIAELGSTGTNEPKLYFEIRRNGKPVDPLLFLPKR</sequence>
<dbReference type="Pfam" id="PF01551">
    <property type="entry name" value="Peptidase_M23"/>
    <property type="match status" value="1"/>
</dbReference>
<evidence type="ECO:0000313" key="5">
    <source>
        <dbReference type="EMBL" id="MCL6269301.1"/>
    </source>
</evidence>